<accession>A0A455ZI42</accession>
<dbReference type="EMBL" id="BK010624">
    <property type="protein sequence ID" value="DAC76436.1"/>
    <property type="molecule type" value="Genomic_DNA"/>
</dbReference>
<reference evidence="1" key="8">
    <citation type="journal article" date="2018" name="J. ISSAAS">
        <title>In Silico Identification of Three Types of Integrative and Conjugative Elements (ICEs) in Elizabethkingia anophelis Strains Isolated from Around the World.</title>
        <authorList>
            <person name="Xu J."/>
            <person name="Pei D."/>
            <person name="Nicholson A."/>
            <person name="Lan Y."/>
            <person name="Xia Q."/>
        </authorList>
    </citation>
    <scope>NUCLEOTIDE SEQUENCE</scope>
</reference>
<gene>
    <name evidence="1" type="primary">ICEEaIII(15)_JM-87_40126_40962</name>
</gene>
<reference evidence="1" key="3">
    <citation type="journal article" date="2016" name="Genome Announc.">
        <title>Complete Genome Sequences of Four Strains from the 2015-2016 Elizabethkingia anophelis Outbreak.</title>
        <authorList>
            <person name="Nicholson A.C."/>
            <person name="Whitney A.M."/>
            <person name="Emery B.D."/>
            <person name="Bell M.E."/>
            <person name="Gartin J.T."/>
            <person name="Humrighouse B.W."/>
            <person name="Loparev V.N."/>
            <person name="Batra D."/>
            <person name="Sheth M."/>
            <person name="Rowe L.A."/>
            <person name="Juieng P."/>
            <person name="Knipe K."/>
            <person name="Gulvik C."/>
            <person name="McQuiston J.R."/>
        </authorList>
    </citation>
    <scope>NUCLEOTIDE SEQUENCE</scope>
</reference>
<organism evidence="1">
    <name type="scientific">Elizabethkingia anophelis</name>
    <dbReference type="NCBI Taxonomy" id="1117645"/>
    <lineage>
        <taxon>Bacteria</taxon>
        <taxon>Pseudomonadati</taxon>
        <taxon>Bacteroidota</taxon>
        <taxon>Flavobacteriia</taxon>
        <taxon>Flavobacteriales</taxon>
        <taxon>Weeksellaceae</taxon>
        <taxon>Elizabethkingia</taxon>
    </lineage>
</organism>
<dbReference type="KEGG" id="een:BBD30_01625"/>
<evidence type="ECO:0008006" key="2">
    <source>
        <dbReference type="Google" id="ProtNLM"/>
    </source>
</evidence>
<reference evidence="1" key="6">
    <citation type="journal article" date="2017" name="Nat. Commun.">
        <title>Evolutionary dynamics and genomic features of the Elizabethkingia anophelis 2015 to 2016 Wisconsin outbreak strain.</title>
        <authorList>
            <person name="Perrin A."/>
            <person name="Larsonneur E."/>
            <person name="Nicholson A.C."/>
            <person name="Edwards D.J."/>
            <person name="Gundlach K.M."/>
            <person name="Whitney A.M."/>
            <person name="Gulvik C.A."/>
            <person name="Bell M.E."/>
            <person name="Rendueles O."/>
            <person name="Cury J."/>
            <person name="Hugon P."/>
            <person name="Clermont D."/>
            <person name="Enouf V."/>
            <person name="Loparev V."/>
            <person name="Juieng P."/>
            <person name="Monson T."/>
            <person name="Warshauer D."/>
            <person name="Elbadawi L.I."/>
            <person name="Walters M.S."/>
            <person name="Crist M.B."/>
            <person name="Noble-Wang J."/>
            <person name="Borlaug G."/>
            <person name="Rocha E.P.C."/>
            <person name="Criscuolo A."/>
            <person name="Touchon M."/>
            <person name="Davis J.P."/>
            <person name="Holt K.E."/>
            <person name="McQuiston J.R."/>
            <person name="Brisse S."/>
        </authorList>
    </citation>
    <scope>NUCLEOTIDE SEQUENCE</scope>
</reference>
<evidence type="ECO:0000313" key="1">
    <source>
        <dbReference type="EMBL" id="DAC76436.1"/>
    </source>
</evidence>
<reference evidence="1" key="2">
    <citation type="journal article" date="2014" name="PLoS ONE">
        <title>Insights from the genome annotation of Elizabethkingia anophelis from the malaria vector Anopheles gambiae.</title>
        <authorList>
            <person name="Kukutla P."/>
            <person name="Lindberg B.G."/>
            <person name="Pei D."/>
            <person name="Rayl M."/>
            <person name="Yu W."/>
            <person name="Steritz M."/>
            <person name="Faye I."/>
            <person name="Xu J."/>
        </authorList>
    </citation>
    <scope>NUCLEOTIDE SEQUENCE</scope>
</reference>
<protein>
    <recommendedName>
        <fullName evidence="2">DUF5045 domain-containing protein</fullName>
    </recommendedName>
</protein>
<dbReference type="AlphaFoldDB" id="A0A455ZI42"/>
<name>A0A455ZI42_9FLAO</name>
<reference evidence="1" key="5">
    <citation type="journal article" date="2017" name="Genome Announc.">
        <title>Complete Circularized Genome Sequences of Four Strains of Elizabethkingia anophelis, Including Two Novel Strains Isolated from Wild-Caught Anopheles sinensis.</title>
        <authorList>
            <person name="Pei D."/>
            <person name="Nicholson A.C."/>
            <person name="Jiang J."/>
            <person name="Chen H."/>
            <person name="Whitney A.M."/>
            <person name="Villarma A."/>
            <person name="Bell M."/>
            <person name="Humrighouse B."/>
            <person name="Rowe L.A."/>
            <person name="Sheth M."/>
            <person name="Batra D."/>
            <person name="Juieng P."/>
            <person name="Loparev V.N."/>
            <person name="McQuiston J.R."/>
            <person name="Lan Y."/>
            <person name="Ma Y."/>
            <person name="Xu J."/>
        </authorList>
    </citation>
    <scope>NUCLEOTIDE SEQUENCE</scope>
</reference>
<reference evidence="1" key="1">
    <citation type="journal article" date="2014" name="Genome Biol. Evol.">
        <title>Comparative genomic analysis of malaria mosquito vector-associated novel pathogen Elizabethkingia anophelis.</title>
        <authorList>
            <person name="Teo J."/>
            <person name="Tan S.Y."/>
            <person name="Liu Y."/>
            <person name="Tay M."/>
            <person name="Ding Y."/>
            <person name="Li Y."/>
            <person name="Kjelleberg S."/>
            <person name="Givskov M."/>
            <person name="Lin R.T."/>
            <person name="Yang L."/>
        </authorList>
    </citation>
    <scope>NUCLEOTIDE SEQUENCE</scope>
</reference>
<proteinExistence type="predicted"/>
<dbReference type="RefSeq" id="WP_078406536.1">
    <property type="nucleotide sequence ID" value="NZ_CP016372.1"/>
</dbReference>
<reference evidence="1" key="4">
    <citation type="journal article" date="2016" name="Sci. Rep.">
        <title>Genomic epidemiology and global diversity of the emerging bacterial pathogen Elizabethkingia anophelis.</title>
        <authorList>
            <person name="Breurec S."/>
            <person name="Criscuolo A."/>
            <person name="Diancourt L."/>
            <person name="Rendueles O."/>
            <person name="Vandenbogaert M."/>
            <person name="Passet V."/>
            <person name="Caro V."/>
            <person name="Rocha E.P."/>
            <person name="Touchon M."/>
            <person name="Brisse S."/>
        </authorList>
    </citation>
    <scope>NUCLEOTIDE SEQUENCE</scope>
</reference>
<sequence>MAIFTKYKLKTGFLWLIGFLLMAPALPAQNRLNDEAIVSQHKRQVFEAWGDWRPYGKYFLGVQTNFAYSTVWGMLSPGRNRDYKDGEDIRPLKANGIELQRLAQVELQRQEAEKIKIEVDTLYKRNMQDLAHWTSLTVDADPLWLLYYKRMLSPLNNFPDNPQNYTDWRLKDDESYQTLLSIGVIKRLQENLDLLKDKYKISRTVDMPRGKRFLMYHETLIGWRKLLYELNGFNSKTNLVLDYKKMLDKFRNTNKEIALHRDDKEIVASVMQDFKHRF</sequence>
<reference evidence="1" key="7">
    <citation type="journal article" date="2017" name="Sci. Rep.">
        <title>Genomic features, phylogenetic relationships, and comparative genomics of Elizabethkingia anophelis strain EM361-97 isolated in Taiwan.</title>
        <authorList>
            <person name="Lin J.N."/>
            <person name="Lai C.H."/>
            <person name="Yang C.H."/>
            <person name="Huang Y.H."/>
            <person name="Lin H.H."/>
        </authorList>
    </citation>
    <scope>NUCLEOTIDE SEQUENCE</scope>
</reference>